<organism evidence="2 3">
    <name type="scientific">Halococcus dombrowskii</name>
    <dbReference type="NCBI Taxonomy" id="179637"/>
    <lineage>
        <taxon>Archaea</taxon>
        <taxon>Methanobacteriati</taxon>
        <taxon>Methanobacteriota</taxon>
        <taxon>Stenosarchaea group</taxon>
        <taxon>Halobacteria</taxon>
        <taxon>Halobacteriales</taxon>
        <taxon>Halococcaceae</taxon>
        <taxon>Halococcus</taxon>
    </lineage>
</organism>
<dbReference type="Proteomes" id="UP000830542">
    <property type="component" value="Plasmid unnamed1"/>
</dbReference>
<dbReference type="GeneID" id="71763240"/>
<dbReference type="GO" id="GO:0005524">
    <property type="term" value="F:ATP binding"/>
    <property type="evidence" value="ECO:0007669"/>
    <property type="project" value="InterPro"/>
</dbReference>
<protein>
    <submittedName>
        <fullName evidence="2">AAA family ATPase</fullName>
    </submittedName>
</protein>
<geneLocation type="plasmid" evidence="2 3">
    <name>unnamed1</name>
</geneLocation>
<dbReference type="AlphaFoldDB" id="A0AAX3AR15"/>
<evidence type="ECO:0000259" key="1">
    <source>
        <dbReference type="Pfam" id="PF07728"/>
    </source>
</evidence>
<evidence type="ECO:0000313" key="3">
    <source>
        <dbReference type="Proteomes" id="UP000830542"/>
    </source>
</evidence>
<feature type="domain" description="ATPase dynein-related AAA" evidence="1">
    <location>
        <begin position="289"/>
        <end position="422"/>
    </location>
</feature>
<dbReference type="EMBL" id="CP095006">
    <property type="protein sequence ID" value="UOO96559.1"/>
    <property type="molecule type" value="Genomic_DNA"/>
</dbReference>
<dbReference type="KEGG" id="hdo:MUK72_15290"/>
<gene>
    <name evidence="2" type="ORF">MUK72_15290</name>
</gene>
<dbReference type="InterPro" id="IPR050764">
    <property type="entry name" value="CbbQ/NirQ/NorQ/GpvN"/>
</dbReference>
<dbReference type="PANTHER" id="PTHR42759">
    <property type="entry name" value="MOXR FAMILY PROTEIN"/>
    <property type="match status" value="1"/>
</dbReference>
<dbReference type="InterPro" id="IPR011704">
    <property type="entry name" value="ATPase_dyneun-rel_AAA"/>
</dbReference>
<dbReference type="SUPFAM" id="SSF47794">
    <property type="entry name" value="Rad51 N-terminal domain-like"/>
    <property type="match status" value="1"/>
</dbReference>
<dbReference type="GO" id="GO:0016887">
    <property type="term" value="F:ATP hydrolysis activity"/>
    <property type="evidence" value="ECO:0007669"/>
    <property type="project" value="InterPro"/>
</dbReference>
<keyword evidence="3" id="KW-1185">Reference proteome</keyword>
<dbReference type="SUPFAM" id="SSF52540">
    <property type="entry name" value="P-loop containing nucleoside triphosphate hydrolases"/>
    <property type="match status" value="1"/>
</dbReference>
<keyword evidence="2" id="KW-0614">Plasmid</keyword>
<dbReference type="InterPro" id="IPR027417">
    <property type="entry name" value="P-loop_NTPase"/>
</dbReference>
<evidence type="ECO:0000313" key="2">
    <source>
        <dbReference type="EMBL" id="UOO96559.1"/>
    </source>
</evidence>
<dbReference type="InterPro" id="IPR010995">
    <property type="entry name" value="DNA_repair_Rad51/TF_NusA_a-hlx"/>
</dbReference>
<name>A0AAX3AR15_HALDO</name>
<accession>A0AAX3AR15</accession>
<dbReference type="PANTHER" id="PTHR42759:SF1">
    <property type="entry name" value="MAGNESIUM-CHELATASE SUBUNIT CHLD"/>
    <property type="match status" value="1"/>
</dbReference>
<reference evidence="2" key="1">
    <citation type="submission" date="2022-04" db="EMBL/GenBank/DDBJ databases">
        <title>Sequencing and genomic assembly of Halococcus dombrowskii.</title>
        <authorList>
            <person name="Lim S.W."/>
            <person name="MacLea K.S."/>
        </authorList>
    </citation>
    <scope>NUCLEOTIDE SEQUENCE</scope>
    <source>
        <strain evidence="2">H4</strain>
        <plasmid evidence="2">unnamed1</plasmid>
    </source>
</reference>
<dbReference type="Pfam" id="PF07728">
    <property type="entry name" value="AAA_5"/>
    <property type="match status" value="1"/>
</dbReference>
<dbReference type="Gene3D" id="1.10.150.20">
    <property type="entry name" value="5' to 3' exonuclease, C-terminal subdomain"/>
    <property type="match status" value="1"/>
</dbReference>
<dbReference type="RefSeq" id="WP_244705391.1">
    <property type="nucleotide sequence ID" value="NZ_BAAADN010000001.1"/>
</dbReference>
<dbReference type="Pfam" id="PF14520">
    <property type="entry name" value="HHH_5"/>
    <property type="match status" value="1"/>
</dbReference>
<proteinExistence type="predicted"/>
<dbReference type="Gene3D" id="3.40.50.300">
    <property type="entry name" value="P-loop containing nucleotide triphosphate hydrolases"/>
    <property type="match status" value="1"/>
</dbReference>
<sequence>MPPATAMSETETNADASSDEQRLLSHLAEHLFHEMGGDLAVETLHLRATDHLDIDAEAVQKLTEDGAEDGIYQIERGDDTAQRITDVKPVGSPPDELGDIAGLDIQSDDDEPADFTQLDVVGESMAASLHDAGFDSYGALHAATPNDLTDIPTMTQSKAQIVIDQAGQHIPTEKMLAFEAIERYQNHLDEYDGQHAVVQDILEVSQDVGDPLALDPTVSSDETHYKGLLVLDDTGHPNLVQANEFPQHEQHCNDGEPIPPKATDIDHIGLNTLEATAQKLARGNMGLRLVGPHGCGKNYLLRYLHYKTNRVLVSVDADSSMLAQDMLGVSTVNKDRVVVFRDGVLTKAMKHGYTIVINEGNVVPAGVMMALQKILNQNVLTVKESGEEIVPHPAARVVITMNPPTREYRDSEPFNAATRDRFQTIYFDYLDDDDEIALLDQMANANRLRIKRDDIKRMVEFADATRDNDTWPTVSTRKLEHAIDWIDEGASVRGALKHVTKAAAEPHQNPADTHEKIEDI</sequence>